<name>A0A8B7BNF4_PHODC</name>
<proteinExistence type="predicted"/>
<dbReference type="OrthoDB" id="1924946at2759"/>
<reference evidence="1" key="1">
    <citation type="journal article" date="2019" name="Nat. Commun.">
        <title>Genome-wide association mapping of date palm fruit traits.</title>
        <authorList>
            <person name="Hazzouri K.M."/>
            <person name="Gros-Balthazard M."/>
            <person name="Flowers J.M."/>
            <person name="Copetti D."/>
            <person name="Lemansour A."/>
            <person name="Lebrun M."/>
            <person name="Masmoudi K."/>
            <person name="Ferrand S."/>
            <person name="Dhar M.I."/>
            <person name="Fresquez Z.A."/>
            <person name="Rosas U."/>
            <person name="Zhang J."/>
            <person name="Talag J."/>
            <person name="Lee S."/>
            <person name="Kudrna D."/>
            <person name="Powell R.F."/>
            <person name="Leitch I.J."/>
            <person name="Krueger R.R."/>
            <person name="Wing R.A."/>
            <person name="Amiri K.M.A."/>
            <person name="Purugganan M.D."/>
        </authorList>
    </citation>
    <scope>NUCLEOTIDE SEQUENCE [LARGE SCALE GENOMIC DNA]</scope>
    <source>
        <strain evidence="1">cv. Khalas</strain>
    </source>
</reference>
<dbReference type="GeneID" id="103701759"/>
<dbReference type="InterPro" id="IPR007541">
    <property type="entry name" value="Uncharacterised_BSP"/>
</dbReference>
<accession>A0A8B7BNF4</accession>
<dbReference type="KEGG" id="pda:103701759"/>
<sequence length="293" mass="32145">MEQAFIPKTIPTPTNLPFIMVSNSTNAPAASPSTLALLIRLVAFLSLAAASMWANYEAAKGFEITILSADTHTAAGRHFNLMFVSNGRASRLILNSSDFIERVLYPSELYPRKPVRRVTLQLAIQNLNEFVSVSSGRRPGDFVILVSPSVMAEANVQISMASAVQRGMAQVWLWNGRGGAPPSLLNAMAEYLTMAARLIHHLKPNDFSIASKTSCWGDRSYIDDARFLQYCEEQRHGFIARLNRAMQGQWDEHMVDSALGSPSRQLCSAYLLLSRHGGGPSGPASDFVLNQAM</sequence>
<dbReference type="PANTHER" id="PTHR33321:SF3">
    <property type="entry name" value="OS05G0582000 PROTEIN"/>
    <property type="match status" value="1"/>
</dbReference>
<protein>
    <submittedName>
        <fullName evidence="2">Uncharacterized protein LOC103701759</fullName>
    </submittedName>
</protein>
<dbReference type="RefSeq" id="XP_008782150.2">
    <property type="nucleotide sequence ID" value="XM_008783928.2"/>
</dbReference>
<dbReference type="Pfam" id="PF04450">
    <property type="entry name" value="BSP"/>
    <property type="match status" value="1"/>
</dbReference>
<dbReference type="PANTHER" id="PTHR33321">
    <property type="match status" value="1"/>
</dbReference>
<keyword evidence="1" id="KW-1185">Reference proteome</keyword>
<evidence type="ECO:0000313" key="2">
    <source>
        <dbReference type="RefSeq" id="XP_008782150.2"/>
    </source>
</evidence>
<evidence type="ECO:0000313" key="1">
    <source>
        <dbReference type="Proteomes" id="UP000228380"/>
    </source>
</evidence>
<dbReference type="Proteomes" id="UP000228380">
    <property type="component" value="Chromosome 9"/>
</dbReference>
<reference evidence="2" key="2">
    <citation type="submission" date="2025-08" db="UniProtKB">
        <authorList>
            <consortium name="RefSeq"/>
        </authorList>
    </citation>
    <scope>IDENTIFICATION</scope>
    <source>
        <tissue evidence="2">Young leaves</tissue>
    </source>
</reference>
<organism evidence="1 2">
    <name type="scientific">Phoenix dactylifera</name>
    <name type="common">Date palm</name>
    <dbReference type="NCBI Taxonomy" id="42345"/>
    <lineage>
        <taxon>Eukaryota</taxon>
        <taxon>Viridiplantae</taxon>
        <taxon>Streptophyta</taxon>
        <taxon>Embryophyta</taxon>
        <taxon>Tracheophyta</taxon>
        <taxon>Spermatophyta</taxon>
        <taxon>Magnoliopsida</taxon>
        <taxon>Liliopsida</taxon>
        <taxon>Arecaceae</taxon>
        <taxon>Coryphoideae</taxon>
        <taxon>Phoeniceae</taxon>
        <taxon>Phoenix</taxon>
    </lineage>
</organism>
<dbReference type="AlphaFoldDB" id="A0A8B7BNF4"/>
<gene>
    <name evidence="2" type="primary">LOC103701759</name>
</gene>